<evidence type="ECO:0000313" key="7">
    <source>
        <dbReference type="Proteomes" id="UP001168877"/>
    </source>
</evidence>
<reference evidence="6" key="1">
    <citation type="journal article" date="2022" name="Plant J.">
        <title>Strategies of tolerance reflected in two North American maple genomes.</title>
        <authorList>
            <person name="McEvoy S.L."/>
            <person name="Sezen U.U."/>
            <person name="Trouern-Trend A."/>
            <person name="McMahon S.M."/>
            <person name="Schaberg P.G."/>
            <person name="Yang J."/>
            <person name="Wegrzyn J.L."/>
            <person name="Swenson N.G."/>
        </authorList>
    </citation>
    <scope>NUCLEOTIDE SEQUENCE</scope>
    <source>
        <strain evidence="6">NS2018</strain>
    </source>
</reference>
<dbReference type="EMBL" id="JAUESC010000386">
    <property type="protein sequence ID" value="KAK0576609.1"/>
    <property type="molecule type" value="Genomic_DNA"/>
</dbReference>
<dbReference type="PANTHER" id="PTHR11165">
    <property type="entry name" value="SKP1"/>
    <property type="match status" value="1"/>
</dbReference>
<dbReference type="InterPro" id="IPR011333">
    <property type="entry name" value="SKP1/BTB/POZ_sf"/>
</dbReference>
<organism evidence="6 7">
    <name type="scientific">Acer saccharum</name>
    <name type="common">Sugar maple</name>
    <dbReference type="NCBI Taxonomy" id="4024"/>
    <lineage>
        <taxon>Eukaryota</taxon>
        <taxon>Viridiplantae</taxon>
        <taxon>Streptophyta</taxon>
        <taxon>Embryophyta</taxon>
        <taxon>Tracheophyta</taxon>
        <taxon>Spermatophyta</taxon>
        <taxon>Magnoliopsida</taxon>
        <taxon>eudicotyledons</taxon>
        <taxon>Gunneridae</taxon>
        <taxon>Pentapetalae</taxon>
        <taxon>rosids</taxon>
        <taxon>malvids</taxon>
        <taxon>Sapindales</taxon>
        <taxon>Sapindaceae</taxon>
        <taxon>Hippocastanoideae</taxon>
        <taxon>Acereae</taxon>
        <taxon>Acer</taxon>
    </lineage>
</organism>
<dbReference type="SMART" id="SM00512">
    <property type="entry name" value="Skp1"/>
    <property type="match status" value="1"/>
</dbReference>
<dbReference type="InterPro" id="IPR001232">
    <property type="entry name" value="SKP1-like"/>
</dbReference>
<dbReference type="Gene3D" id="3.30.710.10">
    <property type="entry name" value="Potassium Channel Kv1.1, Chain A"/>
    <property type="match status" value="1"/>
</dbReference>
<evidence type="ECO:0000256" key="2">
    <source>
        <dbReference type="ARBA" id="ARBA00009993"/>
    </source>
</evidence>
<evidence type="ECO:0000256" key="3">
    <source>
        <dbReference type="ARBA" id="ARBA00022786"/>
    </source>
</evidence>
<name>A0AA39V251_ACESA</name>
<sequence length="237" mass="27117">MSRTLPKSQPNIMEQQQNDSAEMDAEMEKLSRKMALFNIIKEQKQNYTTEMGVETEHLIKVNDVFEIIMRYLLKGYYSCTKKRLIAETLPKNPGAASHTSRKITLQSSNRGLFEVDEAVALESLRIKYYIDCNCADSSIPLEVTCKILSKVIDYCKKHVESHQSNDCATGAIDDDLKAWDAEFVKVDQATLFDLIHAAHYLDIKSLSKLTCQTFVDMGRGKTQEDFMRMFELLIHTV</sequence>
<comment type="caution">
    <text evidence="6">The sequence shown here is derived from an EMBL/GenBank/DDBJ whole genome shotgun (WGS) entry which is preliminary data.</text>
</comment>
<dbReference type="InterPro" id="IPR016897">
    <property type="entry name" value="SKP1"/>
</dbReference>
<dbReference type="AlphaFoldDB" id="A0AA39V251"/>
<feature type="domain" description="SKP1 component POZ" evidence="5">
    <location>
        <begin position="102"/>
        <end position="159"/>
    </location>
</feature>
<reference evidence="6" key="2">
    <citation type="submission" date="2023-06" db="EMBL/GenBank/DDBJ databases">
        <authorList>
            <person name="Swenson N.G."/>
            <person name="Wegrzyn J.L."/>
            <person name="Mcevoy S.L."/>
        </authorList>
    </citation>
    <scope>NUCLEOTIDE SEQUENCE</scope>
    <source>
        <strain evidence="6">NS2018</strain>
        <tissue evidence="6">Leaf</tissue>
    </source>
</reference>
<dbReference type="Pfam" id="PF03931">
    <property type="entry name" value="Skp1_POZ"/>
    <property type="match status" value="1"/>
</dbReference>
<evidence type="ECO:0000259" key="5">
    <source>
        <dbReference type="Pfam" id="PF03931"/>
    </source>
</evidence>
<feature type="region of interest" description="Disordered" evidence="4">
    <location>
        <begin position="1"/>
        <end position="25"/>
    </location>
</feature>
<dbReference type="CDD" id="cd18322">
    <property type="entry name" value="BTB_POZ_SKP1"/>
    <property type="match status" value="1"/>
</dbReference>
<keyword evidence="3" id="KW-0833">Ubl conjugation pathway</keyword>
<dbReference type="GO" id="GO:0006511">
    <property type="term" value="P:ubiquitin-dependent protein catabolic process"/>
    <property type="evidence" value="ECO:0007669"/>
    <property type="project" value="InterPro"/>
</dbReference>
<dbReference type="SUPFAM" id="SSF81382">
    <property type="entry name" value="Skp1 dimerisation domain-like"/>
    <property type="match status" value="1"/>
</dbReference>
<dbReference type="Proteomes" id="UP001168877">
    <property type="component" value="Unassembled WGS sequence"/>
</dbReference>
<dbReference type="InterPro" id="IPR016073">
    <property type="entry name" value="Skp1_comp_POZ"/>
</dbReference>
<dbReference type="SUPFAM" id="SSF54695">
    <property type="entry name" value="POZ domain"/>
    <property type="match status" value="1"/>
</dbReference>
<keyword evidence="7" id="KW-1185">Reference proteome</keyword>
<gene>
    <name evidence="6" type="ORF">LWI29_020505</name>
</gene>
<comment type="similarity">
    <text evidence="2">Belongs to the SKP1 family.</text>
</comment>
<dbReference type="InterPro" id="IPR036296">
    <property type="entry name" value="SKP1-like_dim_sf"/>
</dbReference>
<proteinExistence type="inferred from homology"/>
<evidence type="ECO:0000313" key="6">
    <source>
        <dbReference type="EMBL" id="KAK0576609.1"/>
    </source>
</evidence>
<protein>
    <recommendedName>
        <fullName evidence="5">SKP1 component POZ domain-containing protein</fullName>
    </recommendedName>
</protein>
<dbReference type="GO" id="GO:0009867">
    <property type="term" value="P:jasmonic acid mediated signaling pathway"/>
    <property type="evidence" value="ECO:0007669"/>
    <property type="project" value="UniProtKB-ARBA"/>
</dbReference>
<feature type="compositionally biased region" description="Polar residues" evidence="4">
    <location>
        <begin position="1"/>
        <end position="20"/>
    </location>
</feature>
<comment type="pathway">
    <text evidence="1">Protein modification; protein ubiquitination.</text>
</comment>
<evidence type="ECO:0000256" key="4">
    <source>
        <dbReference type="SAM" id="MobiDB-lite"/>
    </source>
</evidence>
<accession>A0AA39V251</accession>
<evidence type="ECO:0000256" key="1">
    <source>
        <dbReference type="ARBA" id="ARBA00004906"/>
    </source>
</evidence>